<protein>
    <submittedName>
        <fullName evidence="2">Uncharacterized protein</fullName>
    </submittedName>
</protein>
<keyword evidence="3" id="KW-1185">Reference proteome</keyword>
<name>A0A4U6TDS3_SETVI</name>
<keyword evidence="1" id="KW-0472">Membrane</keyword>
<sequence length="69" mass="7681">MVIKIKVAPGSRGGWFDPQWGRIVLGFPGFIFELLWVHTRACSVVLRVSHAMRALVSPISSLAIRKYAS</sequence>
<reference evidence="2" key="1">
    <citation type="submission" date="2019-03" db="EMBL/GenBank/DDBJ databases">
        <title>WGS assembly of Setaria viridis.</title>
        <authorList>
            <person name="Huang P."/>
            <person name="Jenkins J."/>
            <person name="Grimwood J."/>
            <person name="Barry K."/>
            <person name="Healey A."/>
            <person name="Mamidi S."/>
            <person name="Sreedasyam A."/>
            <person name="Shu S."/>
            <person name="Feldman M."/>
            <person name="Wu J."/>
            <person name="Yu Y."/>
            <person name="Chen C."/>
            <person name="Johnson J."/>
            <person name="Rokhsar D."/>
            <person name="Baxter I."/>
            <person name="Schmutz J."/>
            <person name="Brutnell T."/>
            <person name="Kellogg E."/>
        </authorList>
    </citation>
    <scope>NUCLEOTIDE SEQUENCE [LARGE SCALE GENOMIC DNA]</scope>
</reference>
<dbReference type="Proteomes" id="UP000298652">
    <property type="component" value="Chromosome 8"/>
</dbReference>
<keyword evidence="1" id="KW-1133">Transmembrane helix</keyword>
<evidence type="ECO:0000256" key="1">
    <source>
        <dbReference type="SAM" id="Phobius"/>
    </source>
</evidence>
<feature type="transmembrane region" description="Helical" evidence="1">
    <location>
        <begin position="20"/>
        <end position="37"/>
    </location>
</feature>
<evidence type="ECO:0000313" key="3">
    <source>
        <dbReference type="Proteomes" id="UP000298652"/>
    </source>
</evidence>
<dbReference type="AlphaFoldDB" id="A0A4U6TDS3"/>
<keyword evidence="1" id="KW-0812">Transmembrane</keyword>
<organism evidence="2 3">
    <name type="scientific">Setaria viridis</name>
    <name type="common">Green bristlegrass</name>
    <name type="synonym">Setaria italica subsp. viridis</name>
    <dbReference type="NCBI Taxonomy" id="4556"/>
    <lineage>
        <taxon>Eukaryota</taxon>
        <taxon>Viridiplantae</taxon>
        <taxon>Streptophyta</taxon>
        <taxon>Embryophyta</taxon>
        <taxon>Tracheophyta</taxon>
        <taxon>Spermatophyta</taxon>
        <taxon>Magnoliopsida</taxon>
        <taxon>Liliopsida</taxon>
        <taxon>Poales</taxon>
        <taxon>Poaceae</taxon>
        <taxon>PACMAD clade</taxon>
        <taxon>Panicoideae</taxon>
        <taxon>Panicodae</taxon>
        <taxon>Paniceae</taxon>
        <taxon>Cenchrinae</taxon>
        <taxon>Setaria</taxon>
    </lineage>
</organism>
<accession>A0A4U6TDS3</accession>
<dbReference type="EMBL" id="CM016559">
    <property type="protein sequence ID" value="TKW00280.1"/>
    <property type="molecule type" value="Genomic_DNA"/>
</dbReference>
<evidence type="ECO:0000313" key="2">
    <source>
        <dbReference type="EMBL" id="TKW00280.1"/>
    </source>
</evidence>
<proteinExistence type="predicted"/>
<gene>
    <name evidence="2" type="ORF">SEVIR_8G098300v2</name>
</gene>
<dbReference type="Gramene" id="TKW00280">
    <property type="protein sequence ID" value="TKW00280"/>
    <property type="gene ID" value="SEVIR_8G098300v2"/>
</dbReference>